<dbReference type="Gene3D" id="1.20.1070.10">
    <property type="entry name" value="Rhodopsin 7-helix transmembrane proteins"/>
    <property type="match status" value="1"/>
</dbReference>
<dbReference type="Pfam" id="PF00002">
    <property type="entry name" value="7tm_2"/>
    <property type="match status" value="1"/>
</dbReference>
<organism evidence="6 7">
    <name type="scientific">Nematostella vectensis</name>
    <name type="common">Starlet sea anemone</name>
    <dbReference type="NCBI Taxonomy" id="45351"/>
    <lineage>
        <taxon>Eukaryota</taxon>
        <taxon>Metazoa</taxon>
        <taxon>Cnidaria</taxon>
        <taxon>Anthozoa</taxon>
        <taxon>Hexacorallia</taxon>
        <taxon>Actiniaria</taxon>
        <taxon>Edwardsiidae</taxon>
        <taxon>Nematostella</taxon>
    </lineage>
</organism>
<accession>A7T9T8</accession>
<evidence type="ECO:0000256" key="4">
    <source>
        <dbReference type="ARBA" id="ARBA00023136"/>
    </source>
</evidence>
<dbReference type="PhylomeDB" id="A7T9T8"/>
<keyword evidence="4 5" id="KW-0472">Membrane</keyword>
<evidence type="ECO:0000313" key="6">
    <source>
        <dbReference type="EMBL" id="EDO27235.1"/>
    </source>
</evidence>
<dbReference type="HOGENOM" id="CLU_002753_3_2_1"/>
<proteinExistence type="predicted"/>
<dbReference type="Proteomes" id="UP000001593">
    <property type="component" value="Unassembled WGS sequence"/>
</dbReference>
<dbReference type="STRING" id="45351.A7T9T8"/>
<dbReference type="GO" id="GO:0016020">
    <property type="term" value="C:membrane"/>
    <property type="evidence" value="ECO:0007669"/>
    <property type="project" value="UniProtKB-SubCell"/>
</dbReference>
<evidence type="ECO:0008006" key="8">
    <source>
        <dbReference type="Google" id="ProtNLM"/>
    </source>
</evidence>
<dbReference type="PANTHER" id="PTHR12011:SF347">
    <property type="entry name" value="FI21270P1-RELATED"/>
    <property type="match status" value="1"/>
</dbReference>
<feature type="transmembrane region" description="Helical" evidence="5">
    <location>
        <begin position="30"/>
        <end position="53"/>
    </location>
</feature>
<dbReference type="InterPro" id="IPR000832">
    <property type="entry name" value="GPCR_2_secretin-like"/>
</dbReference>
<gene>
    <name evidence="6" type="ORF">NEMVEDRAFT_v1g47978</name>
</gene>
<dbReference type="KEGG" id="nve:5497509"/>
<dbReference type="AlphaFoldDB" id="A7T9T8"/>
<evidence type="ECO:0000313" key="7">
    <source>
        <dbReference type="Proteomes" id="UP000001593"/>
    </source>
</evidence>
<feature type="non-terminal residue" evidence="6">
    <location>
        <position position="1"/>
    </location>
</feature>
<keyword evidence="2 5" id="KW-0812">Transmembrane</keyword>
<dbReference type="InParanoid" id="A7T9T8"/>
<dbReference type="PANTHER" id="PTHR12011">
    <property type="entry name" value="ADHESION G-PROTEIN COUPLED RECEPTOR"/>
    <property type="match status" value="1"/>
</dbReference>
<sequence length="71" mass="7861">VNTIVLIAIIRRMLSLKLMQKKSALVRVRAGIRAAAVILPLLGITWVFGLLTFGTDTLVFKYLFAVCNSLQ</sequence>
<comment type="subcellular location">
    <subcellularLocation>
        <location evidence="1">Membrane</location>
        <topology evidence="1">Multi-pass membrane protein</topology>
    </subcellularLocation>
</comment>
<reference evidence="6 7" key="1">
    <citation type="journal article" date="2007" name="Science">
        <title>Sea anemone genome reveals ancestral eumetazoan gene repertoire and genomic organization.</title>
        <authorList>
            <person name="Putnam N.H."/>
            <person name="Srivastava M."/>
            <person name="Hellsten U."/>
            <person name="Dirks B."/>
            <person name="Chapman J."/>
            <person name="Salamov A."/>
            <person name="Terry A."/>
            <person name="Shapiro H."/>
            <person name="Lindquist E."/>
            <person name="Kapitonov V.V."/>
            <person name="Jurka J."/>
            <person name="Genikhovich G."/>
            <person name="Grigoriev I.V."/>
            <person name="Lucas S.M."/>
            <person name="Steele R.E."/>
            <person name="Finnerty J.R."/>
            <person name="Technau U."/>
            <person name="Martindale M.Q."/>
            <person name="Rokhsar D.S."/>
        </authorList>
    </citation>
    <scope>NUCLEOTIDE SEQUENCE [LARGE SCALE GENOMIC DNA]</scope>
    <source>
        <strain evidence="7">CH2 X CH6</strain>
    </source>
</reference>
<dbReference type="GO" id="GO:0004930">
    <property type="term" value="F:G protein-coupled receptor activity"/>
    <property type="evidence" value="ECO:0007669"/>
    <property type="project" value="InterPro"/>
</dbReference>
<name>A7T9T8_NEMVE</name>
<dbReference type="EMBL" id="DS473612">
    <property type="protein sequence ID" value="EDO27235.1"/>
    <property type="molecule type" value="Genomic_DNA"/>
</dbReference>
<evidence type="ECO:0000256" key="1">
    <source>
        <dbReference type="ARBA" id="ARBA00004141"/>
    </source>
</evidence>
<keyword evidence="3 5" id="KW-1133">Transmembrane helix</keyword>
<protein>
    <recommendedName>
        <fullName evidence="8">G-protein coupled receptors family 2 profile 2 domain-containing protein</fullName>
    </recommendedName>
</protein>
<evidence type="ECO:0000256" key="5">
    <source>
        <dbReference type="SAM" id="Phobius"/>
    </source>
</evidence>
<evidence type="ECO:0000256" key="2">
    <source>
        <dbReference type="ARBA" id="ARBA00022692"/>
    </source>
</evidence>
<keyword evidence="7" id="KW-1185">Reference proteome</keyword>
<evidence type="ECO:0000256" key="3">
    <source>
        <dbReference type="ARBA" id="ARBA00022989"/>
    </source>
</evidence>
<feature type="non-terminal residue" evidence="6">
    <location>
        <position position="71"/>
    </location>
</feature>